<accession>A0A382VXJ5</accession>
<dbReference type="SUPFAM" id="SSF158682">
    <property type="entry name" value="TerB-like"/>
    <property type="match status" value="1"/>
</dbReference>
<protein>
    <recommendedName>
        <fullName evidence="1">Co-chaperone DjlA N-terminal domain-containing protein</fullName>
    </recommendedName>
</protein>
<dbReference type="InterPro" id="IPR007791">
    <property type="entry name" value="DjlA_N"/>
</dbReference>
<evidence type="ECO:0000259" key="1">
    <source>
        <dbReference type="Pfam" id="PF05099"/>
    </source>
</evidence>
<proteinExistence type="predicted"/>
<feature type="domain" description="Co-chaperone DjlA N-terminal" evidence="1">
    <location>
        <begin position="30"/>
        <end position="136"/>
    </location>
</feature>
<sequence length="148" mass="17048">STYEIEILDYDPEQEQLEFEALYLIGLKKVMIMMMLADGKIEDSEKAMMRNIYAHMADSELSDHDIDEEINSCKENPIGLEEYLNELFPQLNESGRETIIKLAYWISIADGQFDKAEKKLLVKLAKHFQLSNAHLKGIMSEVNETVSE</sequence>
<dbReference type="EMBL" id="UINC01155010">
    <property type="protein sequence ID" value="SVD50611.1"/>
    <property type="molecule type" value="Genomic_DNA"/>
</dbReference>
<evidence type="ECO:0000313" key="2">
    <source>
        <dbReference type="EMBL" id="SVD50611.1"/>
    </source>
</evidence>
<dbReference type="Gene3D" id="1.10.3680.10">
    <property type="entry name" value="TerB-like"/>
    <property type="match status" value="1"/>
</dbReference>
<reference evidence="2" key="1">
    <citation type="submission" date="2018-05" db="EMBL/GenBank/DDBJ databases">
        <authorList>
            <person name="Lanie J.A."/>
            <person name="Ng W.-L."/>
            <person name="Kazmierczak K.M."/>
            <person name="Andrzejewski T.M."/>
            <person name="Davidsen T.M."/>
            <person name="Wayne K.J."/>
            <person name="Tettelin H."/>
            <person name="Glass J.I."/>
            <person name="Rusch D."/>
            <person name="Podicherti R."/>
            <person name="Tsui H.-C.T."/>
            <person name="Winkler M.E."/>
        </authorList>
    </citation>
    <scope>NUCLEOTIDE SEQUENCE</scope>
</reference>
<dbReference type="InterPro" id="IPR029024">
    <property type="entry name" value="TerB-like"/>
</dbReference>
<dbReference type="Pfam" id="PF05099">
    <property type="entry name" value="TerB"/>
    <property type="match status" value="1"/>
</dbReference>
<dbReference type="CDD" id="cd07177">
    <property type="entry name" value="terB_like"/>
    <property type="match status" value="1"/>
</dbReference>
<organism evidence="2">
    <name type="scientific">marine metagenome</name>
    <dbReference type="NCBI Taxonomy" id="408172"/>
    <lineage>
        <taxon>unclassified sequences</taxon>
        <taxon>metagenomes</taxon>
        <taxon>ecological metagenomes</taxon>
    </lineage>
</organism>
<name>A0A382VXJ5_9ZZZZ</name>
<feature type="non-terminal residue" evidence="2">
    <location>
        <position position="1"/>
    </location>
</feature>
<dbReference type="AlphaFoldDB" id="A0A382VXJ5"/>
<gene>
    <name evidence="2" type="ORF">METZ01_LOCUS403465</name>
</gene>